<accession>A5WF42</accession>
<proteinExistence type="predicted"/>
<dbReference type="STRING" id="349106.PsycPRwf_1338"/>
<name>A5WF42_PSYWF</name>
<dbReference type="EMBL" id="CP000713">
    <property type="protein sequence ID" value="ABQ94283.1"/>
    <property type="molecule type" value="Genomic_DNA"/>
</dbReference>
<evidence type="ECO:0008006" key="2">
    <source>
        <dbReference type="Google" id="ProtNLM"/>
    </source>
</evidence>
<dbReference type="Gene3D" id="1.10.260.40">
    <property type="entry name" value="lambda repressor-like DNA-binding domains"/>
    <property type="match status" value="1"/>
</dbReference>
<gene>
    <name evidence="1" type="ordered locus">PsycPRwf_1338</name>
</gene>
<dbReference type="SUPFAM" id="SSF47413">
    <property type="entry name" value="lambda repressor-like DNA-binding domains"/>
    <property type="match status" value="1"/>
</dbReference>
<reference evidence="1" key="1">
    <citation type="submission" date="2007-05" db="EMBL/GenBank/DDBJ databases">
        <title>Complete sequence of chromosome of Psychrobacter sp. PRwf-1.</title>
        <authorList>
            <consortium name="US DOE Joint Genome Institute"/>
            <person name="Copeland A."/>
            <person name="Lucas S."/>
            <person name="Lapidus A."/>
            <person name="Barry K."/>
            <person name="Detter J.C."/>
            <person name="Glavina del Rio T."/>
            <person name="Hammon N."/>
            <person name="Israni S."/>
            <person name="Dalin E."/>
            <person name="Tice H."/>
            <person name="Pitluck S."/>
            <person name="Chain P."/>
            <person name="Malfatti S."/>
            <person name="Shin M."/>
            <person name="Vergez L."/>
            <person name="Schmutz J."/>
            <person name="Larimer F."/>
            <person name="Land M."/>
            <person name="Hauser L."/>
            <person name="Kyrpides N."/>
            <person name="Kim E."/>
            <person name="Tiedje J."/>
            <person name="Richardson P."/>
        </authorList>
    </citation>
    <scope>NUCLEOTIDE SEQUENCE [LARGE SCALE GENOMIC DNA]</scope>
    <source>
        <strain evidence="1">PRwf-1</strain>
    </source>
</reference>
<protein>
    <recommendedName>
        <fullName evidence="2">Cro/Cl family transcriptional regulator</fullName>
    </recommendedName>
</protein>
<dbReference type="InterPro" id="IPR010982">
    <property type="entry name" value="Lambda_DNA-bd_dom_sf"/>
</dbReference>
<dbReference type="HOGENOM" id="CLU_206283_0_0_6"/>
<dbReference type="KEGG" id="prw:PsycPRwf_1338"/>
<dbReference type="AlphaFoldDB" id="A5WF42"/>
<dbReference type="GO" id="GO:0003677">
    <property type="term" value="F:DNA binding"/>
    <property type="evidence" value="ECO:0007669"/>
    <property type="project" value="InterPro"/>
</dbReference>
<evidence type="ECO:0000313" key="1">
    <source>
        <dbReference type="EMBL" id="ABQ94283.1"/>
    </source>
</evidence>
<organism evidence="1">
    <name type="scientific">Psychrobacter sp. (strain PRwf-1)</name>
    <dbReference type="NCBI Taxonomy" id="349106"/>
    <lineage>
        <taxon>Bacteria</taxon>
        <taxon>Pseudomonadati</taxon>
        <taxon>Pseudomonadota</taxon>
        <taxon>Gammaproteobacteria</taxon>
        <taxon>Moraxellales</taxon>
        <taxon>Moraxellaceae</taxon>
        <taxon>Psychrobacter</taxon>
    </lineage>
</organism>
<dbReference type="eggNOG" id="ENOG5031S21">
    <property type="taxonomic scope" value="Bacteria"/>
</dbReference>
<sequence length="67" mass="7532">MNMTVDDLKRFYKVKTLEEVGKRVGKSKGSISLWNANGIPPEQQAIIQIRTNNKLKADLSTLTIEEA</sequence>